<dbReference type="Proteomes" id="UP000270866">
    <property type="component" value="Chromosome 1"/>
</dbReference>
<accession>A0A3L6PB01</accession>
<name>A0A3L6PB01_FUSOX</name>
<evidence type="ECO:0000313" key="1">
    <source>
        <dbReference type="EMBL" id="RKK30100.1"/>
    </source>
</evidence>
<dbReference type="AlphaFoldDB" id="A0A3L6PB01"/>
<sequence>MFVTARAPTASTITVTERDADTKISCFTIVTQWALPHSSVPNCAIF</sequence>
<comment type="caution">
    <text evidence="1">The sequence shown here is derived from an EMBL/GenBank/DDBJ whole genome shotgun (WGS) entry which is preliminary data.</text>
</comment>
<reference evidence="1 2" key="1">
    <citation type="journal article" date="2018" name="Sci. Rep.">
        <title>Characterisation of pathogen-specific regions and novel effector candidates in Fusarium oxysporum f. sp. cepae.</title>
        <authorList>
            <person name="Armitage A.D."/>
            <person name="Taylor A."/>
            <person name="Sobczyk M.K."/>
            <person name="Baxter L."/>
            <person name="Greenfield B.P."/>
            <person name="Bates H.J."/>
            <person name="Wilson F."/>
            <person name="Jackson A.C."/>
            <person name="Ott S."/>
            <person name="Harrison R.J."/>
            <person name="Clarkson J.P."/>
        </authorList>
    </citation>
    <scope>NUCLEOTIDE SEQUENCE [LARGE SCALE GENOMIC DNA]</scope>
    <source>
        <strain evidence="1 2">FoC_Fus2</strain>
    </source>
</reference>
<protein>
    <submittedName>
        <fullName evidence="1">Uncharacterized protein</fullName>
    </submittedName>
</protein>
<evidence type="ECO:0000313" key="2">
    <source>
        <dbReference type="Proteomes" id="UP000270866"/>
    </source>
</evidence>
<proteinExistence type="predicted"/>
<gene>
    <name evidence="1" type="ORF">BFJ65_g2003</name>
</gene>
<organism evidence="1 2">
    <name type="scientific">Fusarium oxysporum f. sp. cepae</name>
    <dbReference type="NCBI Taxonomy" id="396571"/>
    <lineage>
        <taxon>Eukaryota</taxon>
        <taxon>Fungi</taxon>
        <taxon>Dikarya</taxon>
        <taxon>Ascomycota</taxon>
        <taxon>Pezizomycotina</taxon>
        <taxon>Sordariomycetes</taxon>
        <taxon>Hypocreomycetidae</taxon>
        <taxon>Hypocreales</taxon>
        <taxon>Nectriaceae</taxon>
        <taxon>Fusarium</taxon>
        <taxon>Fusarium oxysporum species complex</taxon>
    </lineage>
</organism>
<dbReference type="EMBL" id="MRCU01000001">
    <property type="protein sequence ID" value="RKK30100.1"/>
    <property type="molecule type" value="Genomic_DNA"/>
</dbReference>